<dbReference type="STRING" id="1344416.A0A139A9H4"/>
<evidence type="ECO:0000313" key="2">
    <source>
        <dbReference type="Proteomes" id="UP000070544"/>
    </source>
</evidence>
<dbReference type="PANTHER" id="PTHR44099:SF4">
    <property type="entry name" value="RABCONNECTIN-3B, ISOFORM A"/>
    <property type="match status" value="1"/>
</dbReference>
<keyword evidence="2" id="KW-1185">Reference proteome</keyword>
<dbReference type="AlphaFoldDB" id="A0A139A9H4"/>
<reference evidence="1 2" key="1">
    <citation type="journal article" date="2015" name="Genome Biol. Evol.">
        <title>Phylogenomic analyses indicate that early fungi evolved digesting cell walls of algal ancestors of land plants.</title>
        <authorList>
            <person name="Chang Y."/>
            <person name="Wang S."/>
            <person name="Sekimoto S."/>
            <person name="Aerts A.L."/>
            <person name="Choi C."/>
            <person name="Clum A."/>
            <person name="LaButti K.M."/>
            <person name="Lindquist E.A."/>
            <person name="Yee Ngan C."/>
            <person name="Ohm R.A."/>
            <person name="Salamov A.A."/>
            <person name="Grigoriev I.V."/>
            <person name="Spatafora J.W."/>
            <person name="Berbee M.L."/>
        </authorList>
    </citation>
    <scope>NUCLEOTIDE SEQUENCE [LARGE SCALE GENOMIC DNA]</scope>
    <source>
        <strain evidence="1 2">JEL478</strain>
    </source>
</reference>
<accession>A0A139A9H4</accession>
<protein>
    <submittedName>
        <fullName evidence="1">Uncharacterized protein</fullName>
    </submittedName>
</protein>
<name>A0A139A9H4_GONPJ</name>
<dbReference type="PANTHER" id="PTHR44099">
    <property type="entry name" value="RABCONNECTIN-3B, ISOFORM A"/>
    <property type="match status" value="1"/>
</dbReference>
<dbReference type="GO" id="GO:0005737">
    <property type="term" value="C:cytoplasm"/>
    <property type="evidence" value="ECO:0007669"/>
    <property type="project" value="TreeGrafter"/>
</dbReference>
<dbReference type="EMBL" id="KQ965778">
    <property type="protein sequence ID" value="KXS13397.1"/>
    <property type="molecule type" value="Genomic_DNA"/>
</dbReference>
<dbReference type="InterPro" id="IPR049916">
    <property type="entry name" value="WDR72-like"/>
</dbReference>
<evidence type="ECO:0000313" key="1">
    <source>
        <dbReference type="EMBL" id="KXS13397.1"/>
    </source>
</evidence>
<proteinExistence type="predicted"/>
<dbReference type="OrthoDB" id="338622at2759"/>
<sequence length="213" mass="23319">MRNEDSAQRAPPAVPTGEDLTRAVLACLHPWKLDAHVDSLVEKYGISKPTYDIGIGLSIPVPSEVSHGESDWSVGSKYTASRLMSLVAMIWAVLSKEKKSSMTDEDVLQLVTFFCSDGLANSVGPSFCNPSLSHVSNFWQDSVPEVQQAARSVFRGLISRLPRKKKEIMYKEWALRVDAGTSIPQDGSRVLSDIALRNTLLLGIIGSDEGDEE</sequence>
<organism evidence="1 2">
    <name type="scientific">Gonapodya prolifera (strain JEL478)</name>
    <name type="common">Monoblepharis prolifera</name>
    <dbReference type="NCBI Taxonomy" id="1344416"/>
    <lineage>
        <taxon>Eukaryota</taxon>
        <taxon>Fungi</taxon>
        <taxon>Fungi incertae sedis</taxon>
        <taxon>Chytridiomycota</taxon>
        <taxon>Chytridiomycota incertae sedis</taxon>
        <taxon>Monoblepharidomycetes</taxon>
        <taxon>Monoblepharidales</taxon>
        <taxon>Gonapodyaceae</taxon>
        <taxon>Gonapodya</taxon>
    </lineage>
</organism>
<gene>
    <name evidence="1" type="ORF">M427DRAFT_371086</name>
</gene>
<dbReference type="Proteomes" id="UP000070544">
    <property type="component" value="Unassembled WGS sequence"/>
</dbReference>